<feature type="transmembrane region" description="Helical" evidence="1">
    <location>
        <begin position="147"/>
        <end position="166"/>
    </location>
</feature>
<keyword evidence="1" id="KW-0472">Membrane</keyword>
<evidence type="ECO:0000256" key="1">
    <source>
        <dbReference type="SAM" id="Phobius"/>
    </source>
</evidence>
<keyword evidence="1" id="KW-1133">Transmembrane helix</keyword>
<proteinExistence type="predicted"/>
<dbReference type="InterPro" id="IPR021878">
    <property type="entry name" value="TgpA_N"/>
</dbReference>
<dbReference type="PANTHER" id="PTHR42736:SF1">
    <property type="entry name" value="PROTEIN-GLUTAMINE GAMMA-GLUTAMYLTRANSFERASE"/>
    <property type="match status" value="1"/>
</dbReference>
<organism evidence="3 4">
    <name type="scientific">Paenibacillus vini</name>
    <dbReference type="NCBI Taxonomy" id="1476024"/>
    <lineage>
        <taxon>Bacteria</taxon>
        <taxon>Bacillati</taxon>
        <taxon>Bacillota</taxon>
        <taxon>Bacilli</taxon>
        <taxon>Bacillales</taxon>
        <taxon>Paenibacillaceae</taxon>
        <taxon>Paenibacillus</taxon>
    </lineage>
</organism>
<name>A0ABQ4MDP5_9BACL</name>
<dbReference type="Proteomes" id="UP000679992">
    <property type="component" value="Unassembled WGS sequence"/>
</dbReference>
<reference evidence="3 4" key="1">
    <citation type="submission" date="2021-03" db="EMBL/GenBank/DDBJ databases">
        <title>Antimicrobial resistance genes in bacteria isolated from Japanese honey, and their potential for conferring macrolide and lincosamide resistance in the American foulbrood pathogen Paenibacillus larvae.</title>
        <authorList>
            <person name="Okamoto M."/>
            <person name="Kumagai M."/>
            <person name="Kanamori H."/>
            <person name="Takamatsu D."/>
        </authorList>
    </citation>
    <scope>NUCLEOTIDE SEQUENCE [LARGE SCALE GENOMIC DNA]</scope>
    <source>
        <strain evidence="3 4">J42TS3</strain>
    </source>
</reference>
<dbReference type="EMBL" id="BOSL01000010">
    <property type="protein sequence ID" value="GIP54121.1"/>
    <property type="molecule type" value="Genomic_DNA"/>
</dbReference>
<dbReference type="RefSeq" id="WP_213655503.1">
    <property type="nucleotide sequence ID" value="NZ_BOSL01000010.1"/>
</dbReference>
<feature type="transmembrane region" description="Helical" evidence="1">
    <location>
        <begin position="224"/>
        <end position="246"/>
    </location>
</feature>
<dbReference type="InterPro" id="IPR052901">
    <property type="entry name" value="Bact_TGase-like"/>
</dbReference>
<dbReference type="PANTHER" id="PTHR42736">
    <property type="entry name" value="PROTEIN-GLUTAMINE GAMMA-GLUTAMYLTRANSFERASE"/>
    <property type="match status" value="1"/>
</dbReference>
<sequence>MASLRAQTGVGGPAAGIYDGSSVRPLASSRRRSLRETGQRLFLSVLLFGMFGEWLYPLHSFLGGEPYRLIALFLGVTGILLAAGCLRLPTYLYAPIPVVLVAGALLYLYGQETGMSWFVDYAGLIVADVTEIVQSGRLYGISEESRALLLLIGWTLLVVSVQMLALGKHSIMLFFLATLLYLIAIEFAGNVPVYSGLIRSAGWGLILQALLFRNQLHIGGKPGGIPFGSVVAAFCVLGALLLSSLLPIQPVRNIPWNQIVQALEGWSGSELSDRPQTSYAVSGYSKDDSRLGAPLRLRHETYFTAVSPQNTYWRGESKSVYTGRGWASSPAASHLVAWSNTTEDANAADGVTIEGEGIAGIAGTAAEEATEETAESWETSPDSGSAIIKQSVMFKQPVTGKVPFFSGGSTVSIDQVFAENLKAESAAVSSRYDDGTGANYFEPAYPEQELYGYELTAQVPAVSASRLRLAQGDDPMEITARELQLPDQLPERVERLGTALTEGHASRYDAVVAVMNYLEKHYIYSLDTEAPPDGNDFVDYFLFGQKQGYCDHYSTAMTVLLRSGGIPARWVKGFAPGTPVSEDDNRINVSYADAHAWVEVYFPGEGWIPFDPTPGYESVFAAGQEEPAGVKDSLEKDGWWQKLLLTTGVLSDGLTKFITTGWNMLQESLLLWSSVALGIGFVLYTAIIYRRTWLREGSYLMWLFMLKRRRRFPERSELLRAADRVWKEIHLAYGPKTSGMTAREYLSSIHAKVGEQSVNLESFVMIWENLYYGAAGMDRTKSRDFLKLCRNLAYRGR</sequence>
<dbReference type="SUPFAM" id="SSF54001">
    <property type="entry name" value="Cysteine proteinases"/>
    <property type="match status" value="1"/>
</dbReference>
<evidence type="ECO:0000313" key="3">
    <source>
        <dbReference type="EMBL" id="GIP54121.1"/>
    </source>
</evidence>
<dbReference type="Pfam" id="PF01841">
    <property type="entry name" value="Transglut_core"/>
    <property type="match status" value="1"/>
</dbReference>
<keyword evidence="1" id="KW-0812">Transmembrane</keyword>
<feature type="transmembrane region" description="Helical" evidence="1">
    <location>
        <begin position="69"/>
        <end position="86"/>
    </location>
</feature>
<feature type="transmembrane region" description="Helical" evidence="1">
    <location>
        <begin position="91"/>
        <end position="110"/>
    </location>
</feature>
<dbReference type="Pfam" id="PF11992">
    <property type="entry name" value="TgpA_N"/>
    <property type="match status" value="1"/>
</dbReference>
<dbReference type="InterPro" id="IPR038765">
    <property type="entry name" value="Papain-like_cys_pep_sf"/>
</dbReference>
<feature type="transmembrane region" description="Helical" evidence="1">
    <location>
        <begin position="40"/>
        <end position="57"/>
    </location>
</feature>
<accession>A0ABQ4MDP5</accession>
<feature type="domain" description="Transglutaminase-like" evidence="2">
    <location>
        <begin position="542"/>
        <end position="614"/>
    </location>
</feature>
<dbReference type="SMART" id="SM00460">
    <property type="entry name" value="TGc"/>
    <property type="match status" value="1"/>
</dbReference>
<evidence type="ECO:0000259" key="2">
    <source>
        <dbReference type="SMART" id="SM00460"/>
    </source>
</evidence>
<evidence type="ECO:0000313" key="4">
    <source>
        <dbReference type="Proteomes" id="UP000679992"/>
    </source>
</evidence>
<feature type="transmembrane region" description="Helical" evidence="1">
    <location>
        <begin position="171"/>
        <end position="188"/>
    </location>
</feature>
<dbReference type="Gene3D" id="3.10.620.30">
    <property type="match status" value="1"/>
</dbReference>
<keyword evidence="4" id="KW-1185">Reference proteome</keyword>
<protein>
    <recommendedName>
        <fullName evidence="2">Transglutaminase-like domain-containing protein</fullName>
    </recommendedName>
</protein>
<comment type="caution">
    <text evidence="3">The sequence shown here is derived from an EMBL/GenBank/DDBJ whole genome shotgun (WGS) entry which is preliminary data.</text>
</comment>
<gene>
    <name evidence="3" type="ORF">J42TS3_31560</name>
</gene>
<feature type="transmembrane region" description="Helical" evidence="1">
    <location>
        <begin position="669"/>
        <end position="689"/>
    </location>
</feature>
<dbReference type="InterPro" id="IPR002931">
    <property type="entry name" value="Transglutaminase-like"/>
</dbReference>